<dbReference type="EMBL" id="CAJVPQ010002595">
    <property type="protein sequence ID" value="CAG8602529.1"/>
    <property type="molecule type" value="Genomic_DNA"/>
</dbReference>
<gene>
    <name evidence="1" type="ORF">FCALED_LOCUS8661</name>
</gene>
<dbReference type="Proteomes" id="UP000789570">
    <property type="component" value="Unassembled WGS sequence"/>
</dbReference>
<comment type="caution">
    <text evidence="1">The sequence shown here is derived from an EMBL/GenBank/DDBJ whole genome shotgun (WGS) entry which is preliminary data.</text>
</comment>
<evidence type="ECO:0000313" key="1">
    <source>
        <dbReference type="EMBL" id="CAG8602529.1"/>
    </source>
</evidence>
<protein>
    <submittedName>
        <fullName evidence="1">9349_t:CDS:1</fullName>
    </submittedName>
</protein>
<sequence>MFDFVFDNLKRGTLYVFFYRLELDLKSGVRNNCDHKFEDITKIVTAHEENRYTPNKQVFKIFTGITAT</sequence>
<dbReference type="AlphaFoldDB" id="A0A9N9CI96"/>
<reference evidence="1" key="1">
    <citation type="submission" date="2021-06" db="EMBL/GenBank/DDBJ databases">
        <authorList>
            <person name="Kallberg Y."/>
            <person name="Tangrot J."/>
            <person name="Rosling A."/>
        </authorList>
    </citation>
    <scope>NUCLEOTIDE SEQUENCE</scope>
    <source>
        <strain evidence="1">UK204</strain>
    </source>
</reference>
<keyword evidence="2" id="KW-1185">Reference proteome</keyword>
<organism evidence="1 2">
    <name type="scientific">Funneliformis caledonium</name>
    <dbReference type="NCBI Taxonomy" id="1117310"/>
    <lineage>
        <taxon>Eukaryota</taxon>
        <taxon>Fungi</taxon>
        <taxon>Fungi incertae sedis</taxon>
        <taxon>Mucoromycota</taxon>
        <taxon>Glomeromycotina</taxon>
        <taxon>Glomeromycetes</taxon>
        <taxon>Glomerales</taxon>
        <taxon>Glomeraceae</taxon>
        <taxon>Funneliformis</taxon>
    </lineage>
</organism>
<accession>A0A9N9CI96</accession>
<name>A0A9N9CI96_9GLOM</name>
<evidence type="ECO:0000313" key="2">
    <source>
        <dbReference type="Proteomes" id="UP000789570"/>
    </source>
</evidence>
<proteinExistence type="predicted"/>